<dbReference type="SUPFAM" id="SSF81901">
    <property type="entry name" value="HCP-like"/>
    <property type="match status" value="1"/>
</dbReference>
<evidence type="ECO:0000313" key="1">
    <source>
        <dbReference type="EMBL" id="KNC65685.1"/>
    </source>
</evidence>
<dbReference type="PATRIC" id="fig|43658.6.peg.3405"/>
<organism evidence="1 2">
    <name type="scientific">Pseudoalteromonas rubra</name>
    <dbReference type="NCBI Taxonomy" id="43658"/>
    <lineage>
        <taxon>Bacteria</taxon>
        <taxon>Pseudomonadati</taxon>
        <taxon>Pseudomonadota</taxon>
        <taxon>Gammaproteobacteria</taxon>
        <taxon>Alteromonadales</taxon>
        <taxon>Pseudoalteromonadaceae</taxon>
        <taxon>Pseudoalteromonas</taxon>
    </lineage>
</organism>
<gene>
    <name evidence="1" type="ORF">AC626_21530</name>
</gene>
<evidence type="ECO:0000313" key="2">
    <source>
        <dbReference type="Proteomes" id="UP000036850"/>
    </source>
</evidence>
<evidence type="ECO:0008006" key="3">
    <source>
        <dbReference type="Google" id="ProtNLM"/>
    </source>
</evidence>
<dbReference type="Proteomes" id="UP000036850">
    <property type="component" value="Unassembled WGS sequence"/>
</dbReference>
<dbReference type="EMBL" id="LFZX01000242">
    <property type="protein sequence ID" value="KNC65685.1"/>
    <property type="molecule type" value="Genomic_DNA"/>
</dbReference>
<accession>A0A0L0EMT8</accession>
<dbReference type="InterPro" id="IPR011990">
    <property type="entry name" value="TPR-like_helical_dom_sf"/>
</dbReference>
<proteinExistence type="predicted"/>
<name>A0A0L0EMT8_9GAMM</name>
<dbReference type="OrthoDB" id="6237397at2"/>
<sequence>MKKNQLAVANGSDLEQQLLNVLEFVTATPDSENRWPNESDSKAVYKKGLYYLKNKQYPLAAKWLRLAAMSGDNKAQFYLGMLFVKGQGVPKSVFHGIAWLSLAQSQGNQAAAGTLEQVRTHLTAKRFIDAQCYAATLYEQIHQMMHFSPDANPK</sequence>
<protein>
    <recommendedName>
        <fullName evidence="3">Sel1 repeat family protein</fullName>
    </recommendedName>
</protein>
<dbReference type="Gene3D" id="1.25.40.10">
    <property type="entry name" value="Tetratricopeptide repeat domain"/>
    <property type="match status" value="1"/>
</dbReference>
<comment type="caution">
    <text evidence="1">The sequence shown here is derived from an EMBL/GenBank/DDBJ whole genome shotgun (WGS) entry which is preliminary data.</text>
</comment>
<dbReference type="InterPro" id="IPR006597">
    <property type="entry name" value="Sel1-like"/>
</dbReference>
<reference evidence="2" key="1">
    <citation type="submission" date="2015-07" db="EMBL/GenBank/DDBJ databases">
        <title>Draft genome sequence of a Pseudoalteromonas rubra strain, OCN096, isolated from Kaneohe Bay, Oahu, Hawaii.</title>
        <authorList>
            <person name="Beurmann S."/>
            <person name="Ushijima B."/>
            <person name="Belcaid M."/>
            <person name="Callahan S.M."/>
            <person name="Aeby G.S."/>
        </authorList>
    </citation>
    <scope>NUCLEOTIDE SEQUENCE [LARGE SCALE GENOMIC DNA]</scope>
    <source>
        <strain evidence="2">OCN096</strain>
    </source>
</reference>
<dbReference type="SMART" id="SM00671">
    <property type="entry name" value="SEL1"/>
    <property type="match status" value="2"/>
</dbReference>
<dbReference type="AlphaFoldDB" id="A0A0L0EMT8"/>